<protein>
    <recommendedName>
        <fullName evidence="6">Kinesin-like protein</fullName>
    </recommendedName>
</protein>
<keyword evidence="4" id="KW-0206">Cytoskeleton</keyword>
<evidence type="ECO:0000256" key="4">
    <source>
        <dbReference type="ARBA" id="ARBA00023212"/>
    </source>
</evidence>
<accession>A0A1B6KZ47</accession>
<feature type="domain" description="Kinesin motor" evidence="8">
    <location>
        <begin position="6"/>
        <end position="337"/>
    </location>
</feature>
<keyword evidence="2 5" id="KW-0547">Nucleotide-binding</keyword>
<keyword evidence="5 6" id="KW-0505">Motor protein</keyword>
<dbReference type="GO" id="GO:0003777">
    <property type="term" value="F:microtubule motor activity"/>
    <property type="evidence" value="ECO:0007669"/>
    <property type="project" value="InterPro"/>
</dbReference>
<evidence type="ECO:0000256" key="6">
    <source>
        <dbReference type="RuleBase" id="RU000394"/>
    </source>
</evidence>
<dbReference type="PANTHER" id="PTHR47968:SF67">
    <property type="entry name" value="KINESIN MOTOR DOMAIN-CONTAINING PROTEIN"/>
    <property type="match status" value="1"/>
</dbReference>
<dbReference type="GO" id="GO:0007018">
    <property type="term" value="P:microtubule-based movement"/>
    <property type="evidence" value="ECO:0007669"/>
    <property type="project" value="InterPro"/>
</dbReference>
<sequence length="782" mass="88810">MTDKTPIPIYCRVKPYTGDSLQEILDYEINQGSDKDTLIITSQQNSMTVNHKPDSYNFQFSKVFNQETTQELIYDSVARPVVQSALRGFNGTIFAYGQTGSGKTFTISGEKDNQGIVPRALQDIFSAVAAVDNENVEIQMSYLEIYNEHSNDLLMPITSEKKKISLRESNDKMMEWHNLSVYPVETFSEAMELLALGDNHRIVCDTPMNLFSSRSHTILTIYLKARLQDSMEVRKAKLNLVDLAGSERVHKTGEEGIVLEEARHINLSLHYLEQVIVALSDSSRTHVPYRNCTMTSALRDSLGGNCMTVMVANIAINKANLEETVSTCRFAQRVALVRNELLVNTEKDLSGENNQLREEIRQLRGQCSSLQAKVRELEQRDACEEWLSSIKSGEAMKLCEKIKPTSSHTGGLNVQQLQTDIIYLVEWLQDELKQKNVGLPALSSDTFLSSSSAVEPDEGFEHFVATVEAEDDWTRAKEMERDTADALNVKVETINSVHQEILNWWKNHEKTLVKEMLSGRALNILRSESFTDLSVVDCDSSVNSLSVDNLLARHSDLLKDFQLLKSRLQSSKRSLQRIKRKYMVEYNNWKKSEKPSSEFLFEKLEILDDNDDNLCMLTRLEENIVLKNNNHITKVIEEEKSRSNLNYEESISNYNNIPNNTLRNTMSHLNFLSSDSDLNSTLGDIDDSVFSTSTLVSDIRDGQSKPVYPRLVHSVPNLLDATATQYRSRYTLTKQRDLPCQWGQPLSKGDCLSPNAPPFPLTGDQDIDDEIIAFYQNRHITY</sequence>
<evidence type="ECO:0000256" key="5">
    <source>
        <dbReference type="PROSITE-ProRule" id="PRU00283"/>
    </source>
</evidence>
<comment type="similarity">
    <text evidence="5 6">Belongs to the TRAFAC class myosin-kinesin ATPase superfamily. Kinesin family.</text>
</comment>
<dbReference type="InterPro" id="IPR027417">
    <property type="entry name" value="P-loop_NTPase"/>
</dbReference>
<dbReference type="PRINTS" id="PR00380">
    <property type="entry name" value="KINESINHEAVY"/>
</dbReference>
<dbReference type="Pfam" id="PF00225">
    <property type="entry name" value="Kinesin"/>
    <property type="match status" value="1"/>
</dbReference>
<dbReference type="EMBL" id="GEBQ01023259">
    <property type="protein sequence ID" value="JAT16718.1"/>
    <property type="molecule type" value="Transcribed_RNA"/>
</dbReference>
<dbReference type="SUPFAM" id="SSF52540">
    <property type="entry name" value="P-loop containing nucleoside triphosphate hydrolases"/>
    <property type="match status" value="1"/>
</dbReference>
<feature type="binding site" evidence="5">
    <location>
        <begin position="97"/>
        <end position="104"/>
    </location>
    <ligand>
        <name>ATP</name>
        <dbReference type="ChEBI" id="CHEBI:30616"/>
    </ligand>
</feature>
<dbReference type="InterPro" id="IPR036961">
    <property type="entry name" value="Kinesin_motor_dom_sf"/>
</dbReference>
<evidence type="ECO:0000256" key="2">
    <source>
        <dbReference type="ARBA" id="ARBA00022741"/>
    </source>
</evidence>
<dbReference type="PROSITE" id="PS00411">
    <property type="entry name" value="KINESIN_MOTOR_1"/>
    <property type="match status" value="1"/>
</dbReference>
<dbReference type="InterPro" id="IPR019821">
    <property type="entry name" value="Kinesin_motor_CS"/>
</dbReference>
<organism evidence="9">
    <name type="scientific">Graphocephala atropunctata</name>
    <dbReference type="NCBI Taxonomy" id="36148"/>
    <lineage>
        <taxon>Eukaryota</taxon>
        <taxon>Metazoa</taxon>
        <taxon>Ecdysozoa</taxon>
        <taxon>Arthropoda</taxon>
        <taxon>Hexapoda</taxon>
        <taxon>Insecta</taxon>
        <taxon>Pterygota</taxon>
        <taxon>Neoptera</taxon>
        <taxon>Paraneoptera</taxon>
        <taxon>Hemiptera</taxon>
        <taxon>Auchenorrhyncha</taxon>
        <taxon>Membracoidea</taxon>
        <taxon>Cicadellidae</taxon>
        <taxon>Cicadellinae</taxon>
        <taxon>Cicadellini</taxon>
        <taxon>Graphocephala</taxon>
    </lineage>
</organism>
<dbReference type="GO" id="GO:0005874">
    <property type="term" value="C:microtubule"/>
    <property type="evidence" value="ECO:0007669"/>
    <property type="project" value="UniProtKB-KW"/>
</dbReference>
<dbReference type="AlphaFoldDB" id="A0A1B6KZ47"/>
<evidence type="ECO:0000256" key="3">
    <source>
        <dbReference type="ARBA" id="ARBA00022840"/>
    </source>
</evidence>
<dbReference type="InterPro" id="IPR027640">
    <property type="entry name" value="Kinesin-like_fam"/>
</dbReference>
<evidence type="ECO:0000313" key="9">
    <source>
        <dbReference type="EMBL" id="JAT16718.1"/>
    </source>
</evidence>
<dbReference type="PANTHER" id="PTHR47968">
    <property type="entry name" value="CENTROMERE PROTEIN E"/>
    <property type="match status" value="1"/>
</dbReference>
<name>A0A1B6KZ47_9HEMI</name>
<dbReference type="InterPro" id="IPR001752">
    <property type="entry name" value="Kinesin_motor_dom"/>
</dbReference>
<keyword evidence="6" id="KW-0493">Microtubule</keyword>
<proteinExistence type="inferred from homology"/>
<keyword evidence="4" id="KW-0963">Cytoplasm</keyword>
<dbReference type="GO" id="GO:0005524">
    <property type="term" value="F:ATP binding"/>
    <property type="evidence" value="ECO:0007669"/>
    <property type="project" value="UniProtKB-UniRule"/>
</dbReference>
<dbReference type="SMART" id="SM00129">
    <property type="entry name" value="KISc"/>
    <property type="match status" value="1"/>
</dbReference>
<evidence type="ECO:0000256" key="1">
    <source>
        <dbReference type="ARBA" id="ARBA00004245"/>
    </source>
</evidence>
<comment type="subcellular location">
    <subcellularLocation>
        <location evidence="1">Cytoplasm</location>
        <location evidence="1">Cytoskeleton</location>
    </subcellularLocation>
</comment>
<reference evidence="9" key="1">
    <citation type="submission" date="2015-11" db="EMBL/GenBank/DDBJ databases">
        <title>De novo transcriptome assembly of four potential Pierce s Disease insect vectors from Arizona vineyards.</title>
        <authorList>
            <person name="Tassone E.E."/>
        </authorList>
    </citation>
    <scope>NUCLEOTIDE SEQUENCE</scope>
</reference>
<dbReference type="Gene3D" id="3.40.850.10">
    <property type="entry name" value="Kinesin motor domain"/>
    <property type="match status" value="1"/>
</dbReference>
<feature type="coiled-coil region" evidence="7">
    <location>
        <begin position="339"/>
        <end position="380"/>
    </location>
</feature>
<evidence type="ECO:0000259" key="8">
    <source>
        <dbReference type="PROSITE" id="PS50067"/>
    </source>
</evidence>
<dbReference type="PROSITE" id="PS50067">
    <property type="entry name" value="KINESIN_MOTOR_2"/>
    <property type="match status" value="1"/>
</dbReference>
<evidence type="ECO:0000256" key="7">
    <source>
        <dbReference type="SAM" id="Coils"/>
    </source>
</evidence>
<keyword evidence="3 5" id="KW-0067">ATP-binding</keyword>
<dbReference type="GO" id="GO:0008017">
    <property type="term" value="F:microtubule binding"/>
    <property type="evidence" value="ECO:0007669"/>
    <property type="project" value="InterPro"/>
</dbReference>
<gene>
    <name evidence="9" type="ORF">g.9789</name>
</gene>
<keyword evidence="7" id="KW-0175">Coiled coil</keyword>